<accession>A0A6J7EEK2</accession>
<proteinExistence type="predicted"/>
<reference evidence="1" key="1">
    <citation type="submission" date="2020-05" db="EMBL/GenBank/DDBJ databases">
        <authorList>
            <person name="Chiriac C."/>
            <person name="Salcher M."/>
            <person name="Ghai R."/>
            <person name="Kavagutti S V."/>
        </authorList>
    </citation>
    <scope>NUCLEOTIDE SEQUENCE</scope>
</reference>
<protein>
    <submittedName>
        <fullName evidence="1">Unannotated protein</fullName>
    </submittedName>
</protein>
<sequence>MPTYYELNKEHCLTMARLYRNAHKEEIAKRQADYYQKVNKARRAFGRRLWHIENPKPPKPEPAIKTTTRFLAKEPVPKNPKKPRRPRQVYPDLSTLRDFTPVSSGKVEFKPGMVLDWNNL</sequence>
<dbReference type="AlphaFoldDB" id="A0A6J7EEK2"/>
<name>A0A6J7EEK2_9ZZZZ</name>
<organism evidence="1">
    <name type="scientific">freshwater metagenome</name>
    <dbReference type="NCBI Taxonomy" id="449393"/>
    <lineage>
        <taxon>unclassified sequences</taxon>
        <taxon>metagenomes</taxon>
        <taxon>ecological metagenomes</taxon>
    </lineage>
</organism>
<dbReference type="EMBL" id="CAFBLX010000018">
    <property type="protein sequence ID" value="CAB4879454.1"/>
    <property type="molecule type" value="Genomic_DNA"/>
</dbReference>
<evidence type="ECO:0000313" key="1">
    <source>
        <dbReference type="EMBL" id="CAB4879454.1"/>
    </source>
</evidence>
<gene>
    <name evidence="1" type="ORF">UFOPK3472_00477</name>
</gene>